<feature type="region of interest" description="Disordered" evidence="2">
    <location>
        <begin position="320"/>
        <end position="340"/>
    </location>
</feature>
<keyword evidence="1" id="KW-0863">Zinc-finger</keyword>
<dbReference type="Proteomes" id="UP000193642">
    <property type="component" value="Unassembled WGS sequence"/>
</dbReference>
<dbReference type="STRING" id="329046.A0A1Y2CFK4"/>
<evidence type="ECO:0000313" key="4">
    <source>
        <dbReference type="EMBL" id="ORY45677.1"/>
    </source>
</evidence>
<keyword evidence="1" id="KW-0862">Zinc</keyword>
<feature type="region of interest" description="Disordered" evidence="2">
    <location>
        <begin position="482"/>
        <end position="510"/>
    </location>
</feature>
<dbReference type="Gene3D" id="3.30.160.60">
    <property type="entry name" value="Classic Zinc Finger"/>
    <property type="match status" value="1"/>
</dbReference>
<protein>
    <recommendedName>
        <fullName evidence="3">C2H2-type domain-containing protein</fullName>
    </recommendedName>
</protein>
<name>A0A1Y2CFK4_9FUNG</name>
<organism evidence="4 5">
    <name type="scientific">Rhizoclosmatium globosum</name>
    <dbReference type="NCBI Taxonomy" id="329046"/>
    <lineage>
        <taxon>Eukaryota</taxon>
        <taxon>Fungi</taxon>
        <taxon>Fungi incertae sedis</taxon>
        <taxon>Chytridiomycota</taxon>
        <taxon>Chytridiomycota incertae sedis</taxon>
        <taxon>Chytridiomycetes</taxon>
        <taxon>Chytridiales</taxon>
        <taxon>Chytriomycetaceae</taxon>
        <taxon>Rhizoclosmatium</taxon>
    </lineage>
</organism>
<keyword evidence="5" id="KW-1185">Reference proteome</keyword>
<proteinExistence type="predicted"/>
<feature type="domain" description="C2H2-type" evidence="3">
    <location>
        <begin position="443"/>
        <end position="466"/>
    </location>
</feature>
<dbReference type="AlphaFoldDB" id="A0A1Y2CFK4"/>
<evidence type="ECO:0000259" key="3">
    <source>
        <dbReference type="PROSITE" id="PS50157"/>
    </source>
</evidence>
<feature type="region of interest" description="Disordered" evidence="2">
    <location>
        <begin position="31"/>
        <end position="59"/>
    </location>
</feature>
<accession>A0A1Y2CFK4</accession>
<dbReference type="SMART" id="SM00355">
    <property type="entry name" value="ZnF_C2H2"/>
    <property type="match status" value="2"/>
</dbReference>
<gene>
    <name evidence="4" type="ORF">BCR33DRAFT_849898</name>
</gene>
<dbReference type="PROSITE" id="PS00028">
    <property type="entry name" value="ZINC_FINGER_C2H2_1"/>
    <property type="match status" value="2"/>
</dbReference>
<keyword evidence="1" id="KW-0479">Metal-binding</keyword>
<dbReference type="GO" id="GO:0008270">
    <property type="term" value="F:zinc ion binding"/>
    <property type="evidence" value="ECO:0007669"/>
    <property type="project" value="UniProtKB-KW"/>
</dbReference>
<dbReference type="InterPro" id="IPR013087">
    <property type="entry name" value="Znf_C2H2_type"/>
</dbReference>
<evidence type="ECO:0000256" key="1">
    <source>
        <dbReference type="PROSITE-ProRule" id="PRU00042"/>
    </source>
</evidence>
<feature type="compositionally biased region" description="Low complexity" evidence="2">
    <location>
        <begin position="32"/>
        <end position="45"/>
    </location>
</feature>
<dbReference type="PROSITE" id="PS50157">
    <property type="entry name" value="ZINC_FINGER_C2H2_2"/>
    <property type="match status" value="1"/>
</dbReference>
<comment type="caution">
    <text evidence="4">The sequence shown here is derived from an EMBL/GenBank/DDBJ whole genome shotgun (WGS) entry which is preliminary data.</text>
</comment>
<evidence type="ECO:0000256" key="2">
    <source>
        <dbReference type="SAM" id="MobiDB-lite"/>
    </source>
</evidence>
<dbReference type="OrthoDB" id="8117402at2759"/>
<dbReference type="EMBL" id="MCGO01000019">
    <property type="protein sequence ID" value="ORY45677.1"/>
    <property type="molecule type" value="Genomic_DNA"/>
</dbReference>
<reference evidence="4 5" key="1">
    <citation type="submission" date="2016-07" db="EMBL/GenBank/DDBJ databases">
        <title>Pervasive Adenine N6-methylation of Active Genes in Fungi.</title>
        <authorList>
            <consortium name="DOE Joint Genome Institute"/>
            <person name="Mondo S.J."/>
            <person name="Dannebaum R.O."/>
            <person name="Kuo R.C."/>
            <person name="Labutti K."/>
            <person name="Haridas S."/>
            <person name="Kuo A."/>
            <person name="Salamov A."/>
            <person name="Ahrendt S.R."/>
            <person name="Lipzen A."/>
            <person name="Sullivan W."/>
            <person name="Andreopoulos W.B."/>
            <person name="Clum A."/>
            <person name="Lindquist E."/>
            <person name="Daum C."/>
            <person name="Ramamoorthy G.K."/>
            <person name="Gryganskyi A."/>
            <person name="Culley D."/>
            <person name="Magnuson J.K."/>
            <person name="James T.Y."/>
            <person name="O'Malley M.A."/>
            <person name="Stajich J.E."/>
            <person name="Spatafora J.W."/>
            <person name="Visel A."/>
            <person name="Grigoriev I.V."/>
        </authorList>
    </citation>
    <scope>NUCLEOTIDE SEQUENCE [LARGE SCALE GENOMIC DNA]</scope>
    <source>
        <strain evidence="4 5">JEL800</strain>
    </source>
</reference>
<sequence length="510" mass="54731">MASFNQTVLTQPDFDLLQYLDMAFEATTAHLSSPSVSSPSTPNLSATKEPALPSPPLTSTASPSFSFSSSFVQGHAEGDNKPFNLFVPLIELRESFSDYGKVLLNSLPLFDPSVCNLLIGAGAGAGAASDMMLGHTDATAAAAATTTVPGVANDVNLDEFLSSLEEFGRSGESSSSGGDFGVLDDHNGLLFSPTVVPNVTDLDNANLDSLALFMMDQIMFPDEDSLLGSLNKNLGDQDYSNALKSDHLRRTTDNPSLTLEAFQSILQDPSVVTVVDEPLEMPSNFVPGASGSATPPSLAPMDQFNDDPFAFLDNLIQPRGNGPAPIPESTLEPQPVSGKRPTRAIRQASATQRPVIENYVPIVPRRSPVLRRSPAVHEPVDETAGLIDPNQILCQSIDPIRDEYVCPYQGCNYGCARRYNLKIHYMTHIPVVAAANSANVDTFSCFVCGKVMRRKFDMQRHRNACHKVPAWVPDDGAGYNGEIVTEEEHGGKKRKGDGSGSGAKNKKAKN</sequence>
<evidence type="ECO:0000313" key="5">
    <source>
        <dbReference type="Proteomes" id="UP000193642"/>
    </source>
</evidence>